<dbReference type="Proteomes" id="UP001295463">
    <property type="component" value="Chromosome"/>
</dbReference>
<protein>
    <recommendedName>
        <fullName evidence="16">Cytochrome c oxidase subunit 1</fullName>
        <ecNumber evidence="16">7.1.1.9</ecNumber>
    </recommendedName>
</protein>
<evidence type="ECO:0000256" key="15">
    <source>
        <dbReference type="RuleBase" id="RU000370"/>
    </source>
</evidence>
<evidence type="ECO:0000256" key="8">
    <source>
        <dbReference type="ARBA" id="ARBA00022967"/>
    </source>
</evidence>
<comment type="pathway">
    <text evidence="2 16">Energy metabolism; oxidative phosphorylation.</text>
</comment>
<dbReference type="PANTHER" id="PTHR10422">
    <property type="entry name" value="CYTOCHROME C OXIDASE SUBUNIT 1"/>
    <property type="match status" value="1"/>
</dbReference>
<dbReference type="InterPro" id="IPR023615">
    <property type="entry name" value="Cyt_c_Oxase_su1_BS"/>
</dbReference>
<dbReference type="NCBIfam" id="TIGR02891">
    <property type="entry name" value="CtaD_CoxA"/>
    <property type="match status" value="1"/>
</dbReference>
<evidence type="ECO:0000256" key="1">
    <source>
        <dbReference type="ARBA" id="ARBA00004141"/>
    </source>
</evidence>
<feature type="transmembrane region" description="Helical" evidence="16">
    <location>
        <begin position="395"/>
        <end position="415"/>
    </location>
</feature>
<organism evidence="18 19">
    <name type="scientific">Trichlorobacter ammonificans</name>
    <dbReference type="NCBI Taxonomy" id="2916410"/>
    <lineage>
        <taxon>Bacteria</taxon>
        <taxon>Pseudomonadati</taxon>
        <taxon>Thermodesulfobacteriota</taxon>
        <taxon>Desulfuromonadia</taxon>
        <taxon>Geobacterales</taxon>
        <taxon>Geobacteraceae</taxon>
        <taxon>Trichlorobacter</taxon>
    </lineage>
</organism>
<proteinExistence type="inferred from homology"/>
<dbReference type="SUPFAM" id="SSF81442">
    <property type="entry name" value="Cytochrome c oxidase subunit I-like"/>
    <property type="match status" value="1"/>
</dbReference>
<dbReference type="InterPro" id="IPR000883">
    <property type="entry name" value="Cyt_C_Oxase_1"/>
</dbReference>
<comment type="similarity">
    <text evidence="15">Belongs to the heme-copper respiratory oxidase family.</text>
</comment>
<dbReference type="PROSITE" id="PS00077">
    <property type="entry name" value="COX1_CUB"/>
    <property type="match status" value="1"/>
</dbReference>
<feature type="domain" description="Cytochrome oxidase subunit I profile" evidence="17">
    <location>
        <begin position="10"/>
        <end position="530"/>
    </location>
</feature>
<gene>
    <name evidence="18" type="ORF">GEAMG1_1218</name>
</gene>
<keyword evidence="7 16" id="KW-0479">Metal-binding</keyword>
<dbReference type="EMBL" id="OW150024">
    <property type="protein sequence ID" value="CAH2031040.1"/>
    <property type="molecule type" value="Genomic_DNA"/>
</dbReference>
<feature type="transmembrane region" description="Helical" evidence="16">
    <location>
        <begin position="38"/>
        <end position="58"/>
    </location>
</feature>
<name>A0ABN8HDZ9_9BACT</name>
<dbReference type="Pfam" id="PF00115">
    <property type="entry name" value="COX1"/>
    <property type="match status" value="1"/>
</dbReference>
<evidence type="ECO:0000256" key="14">
    <source>
        <dbReference type="ARBA" id="ARBA00047816"/>
    </source>
</evidence>
<dbReference type="PRINTS" id="PR01165">
    <property type="entry name" value="CYCOXIDASEI"/>
</dbReference>
<keyword evidence="4 15" id="KW-0349">Heme</keyword>
<evidence type="ECO:0000256" key="11">
    <source>
        <dbReference type="ARBA" id="ARBA00023004"/>
    </source>
</evidence>
<evidence type="ECO:0000313" key="19">
    <source>
        <dbReference type="Proteomes" id="UP001295463"/>
    </source>
</evidence>
<evidence type="ECO:0000256" key="5">
    <source>
        <dbReference type="ARBA" id="ARBA00022660"/>
    </source>
</evidence>
<evidence type="ECO:0000256" key="4">
    <source>
        <dbReference type="ARBA" id="ARBA00022617"/>
    </source>
</evidence>
<evidence type="ECO:0000256" key="6">
    <source>
        <dbReference type="ARBA" id="ARBA00022692"/>
    </source>
</evidence>
<feature type="transmembrane region" description="Helical" evidence="16">
    <location>
        <begin position="78"/>
        <end position="99"/>
    </location>
</feature>
<dbReference type="EC" id="7.1.1.9" evidence="16"/>
<dbReference type="PROSITE" id="PS50855">
    <property type="entry name" value="COX1"/>
    <property type="match status" value="1"/>
</dbReference>
<evidence type="ECO:0000256" key="13">
    <source>
        <dbReference type="ARBA" id="ARBA00023136"/>
    </source>
</evidence>
<comment type="subcellular location">
    <subcellularLocation>
        <location evidence="16">Cell membrane</location>
        <topology evidence="16">Multi-pass membrane protein</topology>
    </subcellularLocation>
    <subcellularLocation>
        <location evidence="1">Membrane</location>
        <topology evidence="1">Multi-pass membrane protein</topology>
    </subcellularLocation>
</comment>
<sequence>MSMTEQAQMTTERGFWTDTGATGIGSWIFSTDHKRIGLLYFYSVLAFFLVGVLLGLALRLELMAPGRDIMSAQTYNAVFTVHGVVMIFLFIIPGIPGAFGNMVMPIQIGAADVSFPRLNLFSWWLYVIGTVLVLLSLFTGGGAPDTGWTFYVPFSARTGTNVSLALFGVFILGFSSILTGINFVTTIHRLRAEGMTWSRIPLFTWSLYATAWVQILATPVLGITLVLVIAERMLGTGLFDAARGGDPIMFQHLFWIYSHPAVYIMILPAMGVISEIIPVFSRKPIFGYKMIAFSSLAIAAAGSLVWGHHMFTSGMSDTAVLVFSFLTFIVAIPSAIKVFNWVSTLYKGSISLDPPMLFALTFILLFSIGGLTGLILGAAATDVHVHDTHFVVGHFHYVMFGGTGFAFFAAMHYWLPKFYGRTYAVRPAVIAWGFLFVGFNLLYFSMKVLGMQGMPRRYYDYLPEFANLNLVATVGSWILALGLVIMLVNLFQGLFRGAPFTGNPWGGATLEWTTPTPPPTLNFTGEPVVTHGPYDFKALQHRIAGDTNGTSP</sequence>
<comment type="catalytic activity">
    <reaction evidence="14 16">
        <text>4 Fe(II)-[cytochrome c] + O2 + 8 H(+)(in) = 4 Fe(III)-[cytochrome c] + 2 H2O + 4 H(+)(out)</text>
        <dbReference type="Rhea" id="RHEA:11436"/>
        <dbReference type="Rhea" id="RHEA-COMP:10350"/>
        <dbReference type="Rhea" id="RHEA-COMP:14399"/>
        <dbReference type="ChEBI" id="CHEBI:15377"/>
        <dbReference type="ChEBI" id="CHEBI:15378"/>
        <dbReference type="ChEBI" id="CHEBI:15379"/>
        <dbReference type="ChEBI" id="CHEBI:29033"/>
        <dbReference type="ChEBI" id="CHEBI:29034"/>
        <dbReference type="EC" id="7.1.1.9"/>
    </reaction>
</comment>
<feature type="transmembrane region" description="Helical" evidence="16">
    <location>
        <begin position="427"/>
        <end position="446"/>
    </location>
</feature>
<feature type="transmembrane region" description="Helical" evidence="16">
    <location>
        <begin position="250"/>
        <end position="273"/>
    </location>
</feature>
<feature type="transmembrane region" description="Helical" evidence="16">
    <location>
        <begin position="120"/>
        <end position="142"/>
    </location>
</feature>
<dbReference type="Gene3D" id="1.20.210.10">
    <property type="entry name" value="Cytochrome c oxidase-like, subunit I domain"/>
    <property type="match status" value="1"/>
</dbReference>
<keyword evidence="16" id="KW-1003">Cell membrane</keyword>
<keyword evidence="3 15" id="KW-0813">Transport</keyword>
<comment type="function">
    <text evidence="16">Cytochrome c oxidase is the component of the respiratory chain that catalyzes the reduction of oxygen to water. Subunits 1-3 form the functional core of the enzyme complex. CO I is the catalytic subunit of the enzyme. Electrons originating in cytochrome c are transferred via the copper A center of subunit 2 and heme A of subunit 1 to the bimetallic center formed by heme A3 and copper B.</text>
</comment>
<evidence type="ECO:0000256" key="16">
    <source>
        <dbReference type="RuleBase" id="RU363061"/>
    </source>
</evidence>
<keyword evidence="10 16" id="KW-1133">Transmembrane helix</keyword>
<keyword evidence="19" id="KW-1185">Reference proteome</keyword>
<feature type="transmembrane region" description="Helical" evidence="16">
    <location>
        <begin position="205"/>
        <end position="230"/>
    </location>
</feature>
<evidence type="ECO:0000256" key="2">
    <source>
        <dbReference type="ARBA" id="ARBA00004673"/>
    </source>
</evidence>
<keyword evidence="13 16" id="KW-0472">Membrane</keyword>
<evidence type="ECO:0000256" key="3">
    <source>
        <dbReference type="ARBA" id="ARBA00022448"/>
    </source>
</evidence>
<evidence type="ECO:0000313" key="18">
    <source>
        <dbReference type="EMBL" id="CAH2031040.1"/>
    </source>
</evidence>
<keyword evidence="5 15" id="KW-0679">Respiratory chain</keyword>
<evidence type="ECO:0000256" key="9">
    <source>
        <dbReference type="ARBA" id="ARBA00022982"/>
    </source>
</evidence>
<feature type="transmembrane region" description="Helical" evidence="16">
    <location>
        <begin position="318"/>
        <end position="336"/>
    </location>
</feature>
<dbReference type="InterPro" id="IPR036927">
    <property type="entry name" value="Cyt_c_oxase-like_su1_sf"/>
</dbReference>
<evidence type="ECO:0000256" key="7">
    <source>
        <dbReference type="ARBA" id="ARBA00022723"/>
    </source>
</evidence>
<dbReference type="InterPro" id="IPR014241">
    <property type="entry name" value="Cyt_c_oxidase_su1_bac"/>
</dbReference>
<feature type="transmembrane region" description="Helical" evidence="16">
    <location>
        <begin position="466"/>
        <end position="491"/>
    </location>
</feature>
<accession>A0ABN8HDZ9</accession>
<keyword evidence="11 16" id="KW-0408">Iron</keyword>
<keyword evidence="6 15" id="KW-0812">Transmembrane</keyword>
<feature type="transmembrane region" description="Helical" evidence="16">
    <location>
        <begin position="357"/>
        <end position="380"/>
    </location>
</feature>
<keyword evidence="8" id="KW-1278">Translocase</keyword>
<dbReference type="PANTHER" id="PTHR10422:SF18">
    <property type="entry name" value="CYTOCHROME C OXIDASE SUBUNIT 1"/>
    <property type="match status" value="1"/>
</dbReference>
<evidence type="ECO:0000256" key="12">
    <source>
        <dbReference type="ARBA" id="ARBA00023008"/>
    </source>
</evidence>
<feature type="transmembrane region" description="Helical" evidence="16">
    <location>
        <begin position="162"/>
        <end position="184"/>
    </location>
</feature>
<evidence type="ECO:0000259" key="17">
    <source>
        <dbReference type="PROSITE" id="PS50855"/>
    </source>
</evidence>
<dbReference type="InterPro" id="IPR023616">
    <property type="entry name" value="Cyt_c_oxase-like_su1_dom"/>
</dbReference>
<evidence type="ECO:0000256" key="10">
    <source>
        <dbReference type="ARBA" id="ARBA00022989"/>
    </source>
</evidence>
<keyword evidence="12 16" id="KW-0186">Copper</keyword>
<feature type="transmembrane region" description="Helical" evidence="16">
    <location>
        <begin position="285"/>
        <end position="306"/>
    </location>
</feature>
<keyword evidence="9 15" id="KW-0249">Electron transport</keyword>
<reference evidence="18 19" key="1">
    <citation type="submission" date="2022-03" db="EMBL/GenBank/DDBJ databases">
        <authorList>
            <person name="Koch H."/>
        </authorList>
    </citation>
    <scope>NUCLEOTIDE SEQUENCE [LARGE SCALE GENOMIC DNA]</scope>
    <source>
        <strain evidence="18 19">G1</strain>
    </source>
</reference>